<evidence type="ECO:0000313" key="7">
    <source>
        <dbReference type="EMBL" id="SDX11153.1"/>
    </source>
</evidence>
<evidence type="ECO:0000256" key="1">
    <source>
        <dbReference type="ARBA" id="ARBA00005061"/>
    </source>
</evidence>
<evidence type="ECO:0000256" key="2">
    <source>
        <dbReference type="ARBA" id="ARBA00008900"/>
    </source>
</evidence>
<accession>A0A1H2Z154</accession>
<dbReference type="GO" id="GO:0070497">
    <property type="term" value="F:6-carboxytetrahydropterin synthase activity"/>
    <property type="evidence" value="ECO:0007669"/>
    <property type="project" value="UniProtKB-EC"/>
</dbReference>
<keyword evidence="8" id="KW-1185">Reference proteome</keyword>
<dbReference type="SUPFAM" id="SSF55620">
    <property type="entry name" value="Tetrahydrobiopterin biosynthesis enzymes-like"/>
    <property type="match status" value="2"/>
</dbReference>
<dbReference type="InterPro" id="IPR038418">
    <property type="entry name" value="6-PTP_synth/QueD_sf"/>
</dbReference>
<dbReference type="Pfam" id="PF01242">
    <property type="entry name" value="PTPS"/>
    <property type="match status" value="1"/>
</dbReference>
<evidence type="ECO:0000256" key="3">
    <source>
        <dbReference type="ARBA" id="ARBA00012982"/>
    </source>
</evidence>
<dbReference type="Proteomes" id="UP000199675">
    <property type="component" value="Unassembled WGS sequence"/>
</dbReference>
<comment type="pathway">
    <text evidence="1">Purine metabolism; 7-cyano-7-deazaguanine biosynthesis.</text>
</comment>
<dbReference type="EMBL" id="FNNE01000006">
    <property type="protein sequence ID" value="SDX11153.1"/>
    <property type="molecule type" value="Genomic_DNA"/>
</dbReference>
<comment type="catalytic activity">
    <reaction evidence="6">
        <text>7,8-dihydroneopterin 3'-triphosphate + H2O = 6-carboxy-5,6,7,8-tetrahydropterin + triphosphate + acetaldehyde + 2 H(+)</text>
        <dbReference type="Rhea" id="RHEA:27966"/>
        <dbReference type="ChEBI" id="CHEBI:15343"/>
        <dbReference type="ChEBI" id="CHEBI:15377"/>
        <dbReference type="ChEBI" id="CHEBI:15378"/>
        <dbReference type="ChEBI" id="CHEBI:18036"/>
        <dbReference type="ChEBI" id="CHEBI:58462"/>
        <dbReference type="ChEBI" id="CHEBI:61032"/>
        <dbReference type="EC" id="4.1.2.50"/>
    </reaction>
</comment>
<dbReference type="EC" id="4.1.2.50" evidence="3"/>
<evidence type="ECO:0000256" key="6">
    <source>
        <dbReference type="ARBA" id="ARBA00048807"/>
    </source>
</evidence>
<evidence type="ECO:0000313" key="8">
    <source>
        <dbReference type="Proteomes" id="UP000199675"/>
    </source>
</evidence>
<evidence type="ECO:0000256" key="5">
    <source>
        <dbReference type="ARBA" id="ARBA00031449"/>
    </source>
</evidence>
<dbReference type="AlphaFoldDB" id="A0A1H2Z154"/>
<dbReference type="InterPro" id="IPR007115">
    <property type="entry name" value="6-PTP_synth/QueD"/>
</dbReference>
<name>A0A1H2Z154_9GAMM</name>
<dbReference type="UniPathway" id="UPA00391"/>
<proteinExistence type="inferred from homology"/>
<dbReference type="STRING" id="488533.SAMN04487960_106152"/>
<reference evidence="7 8" key="1">
    <citation type="submission" date="2016-10" db="EMBL/GenBank/DDBJ databases">
        <authorList>
            <person name="de Groot N.N."/>
        </authorList>
    </citation>
    <scope>NUCLEOTIDE SEQUENCE [LARGE SCALE GENOMIC DNA]</scope>
    <source>
        <strain evidence="7 8">CGMCC 1.7059</strain>
    </source>
</reference>
<organism evidence="7 8">
    <name type="scientific">Marinobacter mobilis</name>
    <dbReference type="NCBI Taxonomy" id="488533"/>
    <lineage>
        <taxon>Bacteria</taxon>
        <taxon>Pseudomonadati</taxon>
        <taxon>Pseudomonadota</taxon>
        <taxon>Gammaproteobacteria</taxon>
        <taxon>Pseudomonadales</taxon>
        <taxon>Marinobacteraceae</taxon>
        <taxon>Marinobacter</taxon>
    </lineage>
</organism>
<sequence length="304" mass="34757">MQRIFARIRWSIKYTSTGLSLMNHLFVDNLTVIDFAYLDASRGLVGESWIVDVVLGGELDDQGMVFDFSNVKRTIKRVIDERVDHRLVVPTGYSGLSRDADQPDAFRWQLKNGHYIDHHSPQEAVVWLEADRVVPSAVATLLQQELHSVLPANVIDIDINLREEVIEGPYYHYVHGLKKHLGNCQRIAHGHRSPIRIDRNNHRDHALEQAWAERWKDIYVGSEEDITTRFVDTNGVGYIRFDYEANQGEFSLTLPEERVYLLNTDTTVELIAAHIADQCKAEWPNDAIRVKAYEGVGKGAISIR</sequence>
<gene>
    <name evidence="7" type="ORF">SAMN04487960_106152</name>
</gene>
<dbReference type="Gene3D" id="3.30.479.10">
    <property type="entry name" value="6-pyruvoyl tetrahydropterin synthase/QueD"/>
    <property type="match status" value="1"/>
</dbReference>
<protein>
    <recommendedName>
        <fullName evidence="4">6-carboxy-5,6,7,8-tetrahydropterin synthase</fullName>
        <ecNumber evidence="3">4.1.2.50</ecNumber>
    </recommendedName>
    <alternativeName>
        <fullName evidence="5">Queuosine biosynthesis protein QueD</fullName>
    </alternativeName>
</protein>
<evidence type="ECO:0000256" key="4">
    <source>
        <dbReference type="ARBA" id="ARBA00018141"/>
    </source>
</evidence>
<comment type="similarity">
    <text evidence="2">Belongs to the PTPS family. QueD subfamily.</text>
</comment>